<keyword evidence="1" id="KW-0812">Transmembrane</keyword>
<organism evidence="2 3">
    <name type="scientific">Plantactinospora endophytica</name>
    <dbReference type="NCBI Taxonomy" id="673535"/>
    <lineage>
        <taxon>Bacteria</taxon>
        <taxon>Bacillati</taxon>
        <taxon>Actinomycetota</taxon>
        <taxon>Actinomycetes</taxon>
        <taxon>Micromonosporales</taxon>
        <taxon>Micromonosporaceae</taxon>
        <taxon>Plantactinospora</taxon>
    </lineage>
</organism>
<sequence length="78" mass="8811">MDASAIIASLLCPIFTLITLGYLGVCAVSPFGACRRCHGNGRGRTYRHCNRCDGTGRRIRIGRHIWNEIRREHRNGTR</sequence>
<dbReference type="InterPro" id="IPR036410">
    <property type="entry name" value="HSP_DnaJ_Cys-rich_dom_sf"/>
</dbReference>
<keyword evidence="1" id="KW-0472">Membrane</keyword>
<protein>
    <submittedName>
        <fullName evidence="2">Uncharacterized protein</fullName>
    </submittedName>
</protein>
<gene>
    <name evidence="2" type="ORF">Pen02_00410</name>
</gene>
<name>A0ABQ4DRM7_9ACTN</name>
<evidence type="ECO:0000256" key="1">
    <source>
        <dbReference type="SAM" id="Phobius"/>
    </source>
</evidence>
<feature type="transmembrane region" description="Helical" evidence="1">
    <location>
        <begin position="6"/>
        <end position="34"/>
    </location>
</feature>
<evidence type="ECO:0000313" key="3">
    <source>
        <dbReference type="Proteomes" id="UP000646749"/>
    </source>
</evidence>
<proteinExistence type="predicted"/>
<accession>A0ABQ4DRM7</accession>
<keyword evidence="1" id="KW-1133">Transmembrane helix</keyword>
<dbReference type="SUPFAM" id="SSF57938">
    <property type="entry name" value="DnaJ/Hsp40 cysteine-rich domain"/>
    <property type="match status" value="1"/>
</dbReference>
<dbReference type="Proteomes" id="UP000646749">
    <property type="component" value="Unassembled WGS sequence"/>
</dbReference>
<reference evidence="2 3" key="1">
    <citation type="submission" date="2021-01" db="EMBL/GenBank/DDBJ databases">
        <title>Whole genome shotgun sequence of Plantactinospora endophytica NBRC 110450.</title>
        <authorList>
            <person name="Komaki H."/>
            <person name="Tamura T."/>
        </authorList>
    </citation>
    <scope>NUCLEOTIDE SEQUENCE [LARGE SCALE GENOMIC DNA]</scope>
    <source>
        <strain evidence="2 3">NBRC 110450</strain>
    </source>
</reference>
<keyword evidence="3" id="KW-1185">Reference proteome</keyword>
<comment type="caution">
    <text evidence="2">The sequence shown here is derived from an EMBL/GenBank/DDBJ whole genome shotgun (WGS) entry which is preliminary data.</text>
</comment>
<evidence type="ECO:0000313" key="2">
    <source>
        <dbReference type="EMBL" id="GIG85105.1"/>
    </source>
</evidence>
<dbReference type="RefSeq" id="WP_239139844.1">
    <property type="nucleotide sequence ID" value="NZ_BONW01000001.1"/>
</dbReference>
<dbReference type="EMBL" id="BONW01000001">
    <property type="protein sequence ID" value="GIG85105.1"/>
    <property type="molecule type" value="Genomic_DNA"/>
</dbReference>